<protein>
    <submittedName>
        <fullName evidence="1">Uncharacterized protein</fullName>
    </submittedName>
</protein>
<comment type="caution">
    <text evidence="1">The sequence shown here is derived from an EMBL/GenBank/DDBJ whole genome shotgun (WGS) entry which is preliminary data.</text>
</comment>
<evidence type="ECO:0000313" key="2">
    <source>
        <dbReference type="Proteomes" id="UP000683360"/>
    </source>
</evidence>
<accession>A0A8S3VKW0</accession>
<dbReference type="EMBL" id="CAJPWZ010003318">
    <property type="protein sequence ID" value="CAG2256947.1"/>
    <property type="molecule type" value="Genomic_DNA"/>
</dbReference>
<proteinExistence type="predicted"/>
<organism evidence="1 2">
    <name type="scientific">Mytilus edulis</name>
    <name type="common">Blue mussel</name>
    <dbReference type="NCBI Taxonomy" id="6550"/>
    <lineage>
        <taxon>Eukaryota</taxon>
        <taxon>Metazoa</taxon>
        <taxon>Spiralia</taxon>
        <taxon>Lophotrochozoa</taxon>
        <taxon>Mollusca</taxon>
        <taxon>Bivalvia</taxon>
        <taxon>Autobranchia</taxon>
        <taxon>Pteriomorphia</taxon>
        <taxon>Mytilida</taxon>
        <taxon>Mytiloidea</taxon>
        <taxon>Mytilidae</taxon>
        <taxon>Mytilinae</taxon>
        <taxon>Mytilus</taxon>
    </lineage>
</organism>
<evidence type="ECO:0000313" key="1">
    <source>
        <dbReference type="EMBL" id="CAG2256947.1"/>
    </source>
</evidence>
<dbReference type="Proteomes" id="UP000683360">
    <property type="component" value="Unassembled WGS sequence"/>
</dbReference>
<sequence length="526" mass="60346">MIVSHPSICSMESAEFNKSWEAIRQCCVDLGGDKYKEKVDMLLTSSLDCDRAQKVAESLINEKENDYKNERYARKFEENGTLIGIKIEGDQLPSTTDIKNHIEHYNTGDVCVKSVEDGCLMITLEMFSSAFENFGYFLAVIDKLLQHIFPAKAVSVDKNFKAINISVKSYQLVEESKWHRPDLEGKTTKRNTDDNTREIAKSNQDALKFRAEKFSSGKEYYDRLLSVFHIGTEVKRCLLETYLHEKKRRSSTIRLSDLALSTIDILLRFNCFDMFWDCCLLNTCLEDVLNSHKKVLYRIYQNSIRQKRLPYISTANYIPSLTKTQWEILFKSGESSGIKGDGNIADISATKDIALSSLDETLHTLLLYTVCPLFQSVNSVSECQIQILEIAVMNSECERFTFENIWNRIESHIISITDHCKEISLSLLDGKYTTSAYSLRKIENKDLQNSINRHSHLKVVQLITNIAKDALVDVLKGRLLGANFRYAFNEIKVRMLPQLNNYERQSLYLDGSVYKGNLSDFDINLI</sequence>
<name>A0A8S3VKW0_MYTED</name>
<gene>
    <name evidence="1" type="ORF">MEDL_68344</name>
</gene>
<reference evidence="1" key="1">
    <citation type="submission" date="2021-03" db="EMBL/GenBank/DDBJ databases">
        <authorList>
            <person name="Bekaert M."/>
        </authorList>
    </citation>
    <scope>NUCLEOTIDE SEQUENCE</scope>
</reference>
<keyword evidence="2" id="KW-1185">Reference proteome</keyword>
<dbReference type="AlphaFoldDB" id="A0A8S3VKW0"/>